<comment type="caution">
    <text evidence="1">The sequence shown here is derived from an EMBL/GenBank/DDBJ whole genome shotgun (WGS) entry which is preliminary data.</text>
</comment>
<sequence length="205" mass="20869">MSSFSGGGGDAAAGGVFPTINTGTLERYVLPGWGFGGVGSGSPSNGRLYYIPIYVGRTITYDRIGLDVNTAAPGRSARIGIYNMTRQDSGAIPGTLVLDAGTVDLSATGVKEINISQELAVGYYYLAYVQTGGAGVSLEVPASSEAVWTPVTATRNVVPGPFSGVIQFTSGRGGDVGGGLPTPAPAVDNNSASIAAAYLRLREVN</sequence>
<dbReference type="EMBL" id="LAZR01025374">
    <property type="protein sequence ID" value="KKL72109.1"/>
    <property type="molecule type" value="Genomic_DNA"/>
</dbReference>
<evidence type="ECO:0000313" key="1">
    <source>
        <dbReference type="EMBL" id="KKL72109.1"/>
    </source>
</evidence>
<protein>
    <submittedName>
        <fullName evidence="1">Uncharacterized protein</fullName>
    </submittedName>
</protein>
<gene>
    <name evidence="1" type="ORF">LCGC14_2088210</name>
</gene>
<proteinExistence type="predicted"/>
<reference evidence="1" key="1">
    <citation type="journal article" date="2015" name="Nature">
        <title>Complex archaea that bridge the gap between prokaryotes and eukaryotes.</title>
        <authorList>
            <person name="Spang A."/>
            <person name="Saw J.H."/>
            <person name="Jorgensen S.L."/>
            <person name="Zaremba-Niedzwiedzka K."/>
            <person name="Martijn J."/>
            <person name="Lind A.E."/>
            <person name="van Eijk R."/>
            <person name="Schleper C."/>
            <person name="Guy L."/>
            <person name="Ettema T.J."/>
        </authorList>
    </citation>
    <scope>NUCLEOTIDE SEQUENCE</scope>
</reference>
<name>A0A0F9EDS7_9ZZZZ</name>
<organism evidence="1">
    <name type="scientific">marine sediment metagenome</name>
    <dbReference type="NCBI Taxonomy" id="412755"/>
    <lineage>
        <taxon>unclassified sequences</taxon>
        <taxon>metagenomes</taxon>
        <taxon>ecological metagenomes</taxon>
    </lineage>
</organism>
<dbReference type="AlphaFoldDB" id="A0A0F9EDS7"/>
<accession>A0A0F9EDS7</accession>